<name>A0A7S6WME2_9SPIR</name>
<sequence length="76" mass="8715">MVCAKVFTSGNSQAVRIPKEFHIDFSELFIKKIGSSIILTPKESNWENLERSLSEFSDDFMTKGRSQPATQEREVF</sequence>
<dbReference type="Pfam" id="PF04014">
    <property type="entry name" value="MazE_antitoxin"/>
    <property type="match status" value="1"/>
</dbReference>
<dbReference type="InterPro" id="IPR037914">
    <property type="entry name" value="SpoVT-AbrB_sf"/>
</dbReference>
<dbReference type="NCBIfam" id="NF040493">
    <property type="entry name" value="TA_anti_VapB"/>
    <property type="match status" value="1"/>
</dbReference>
<keyword evidence="3" id="KW-0238">DNA-binding</keyword>
<dbReference type="InterPro" id="IPR007159">
    <property type="entry name" value="SpoVT-AbrB_dom"/>
</dbReference>
<dbReference type="Gene3D" id="2.10.260.10">
    <property type="match status" value="1"/>
</dbReference>
<reference evidence="3 4" key="1">
    <citation type="submission" date="2020-09" db="EMBL/GenBank/DDBJ databases">
        <title>Characterization of Treponema spp. from bovine digital dermatitis in Korea.</title>
        <authorList>
            <person name="Espiritu H.M."/>
            <person name="Cho Y.I."/>
            <person name="Mamuad L."/>
        </authorList>
    </citation>
    <scope>NUCLEOTIDE SEQUENCE [LARGE SCALE GENOMIC DNA]</scope>
    <source>
        <strain evidence="3 4">KS1</strain>
    </source>
</reference>
<organism evidence="3 4">
    <name type="scientific">Treponema pedis</name>
    <dbReference type="NCBI Taxonomy" id="409322"/>
    <lineage>
        <taxon>Bacteria</taxon>
        <taxon>Pseudomonadati</taxon>
        <taxon>Spirochaetota</taxon>
        <taxon>Spirochaetia</taxon>
        <taxon>Spirochaetales</taxon>
        <taxon>Treponemataceae</taxon>
        <taxon>Treponema</taxon>
    </lineage>
</organism>
<dbReference type="EMBL" id="CP061839">
    <property type="protein sequence ID" value="QOW59864.1"/>
    <property type="molecule type" value="Genomic_DNA"/>
</dbReference>
<protein>
    <submittedName>
        <fullName evidence="3">AbrB/MazE/SpoVT family DNA-binding domain-containing protein</fullName>
    </submittedName>
</protein>
<evidence type="ECO:0000313" key="4">
    <source>
        <dbReference type="Proteomes" id="UP000593915"/>
    </source>
</evidence>
<dbReference type="InterPro" id="IPR047976">
    <property type="entry name" value="Anti_VapB2-like"/>
</dbReference>
<gene>
    <name evidence="3" type="ORF">IFE08_08270</name>
</gene>
<evidence type="ECO:0000259" key="2">
    <source>
        <dbReference type="SMART" id="SM00966"/>
    </source>
</evidence>
<dbReference type="GO" id="GO:0003677">
    <property type="term" value="F:DNA binding"/>
    <property type="evidence" value="ECO:0007669"/>
    <property type="project" value="UniProtKB-KW"/>
</dbReference>
<proteinExistence type="inferred from homology"/>
<comment type="similarity">
    <text evidence="1">Belongs to the VapB family.</text>
</comment>
<dbReference type="InterPro" id="IPR051734">
    <property type="entry name" value="VapB_TA_antitoxins"/>
</dbReference>
<dbReference type="SUPFAM" id="SSF89447">
    <property type="entry name" value="AbrB/MazE/MraZ-like"/>
    <property type="match status" value="1"/>
</dbReference>
<dbReference type="SMART" id="SM00966">
    <property type="entry name" value="SpoVT_AbrB"/>
    <property type="match status" value="1"/>
</dbReference>
<feature type="domain" description="SpoVT-AbrB" evidence="2">
    <location>
        <begin position="7"/>
        <end position="47"/>
    </location>
</feature>
<evidence type="ECO:0000313" key="3">
    <source>
        <dbReference type="EMBL" id="QOW59864.1"/>
    </source>
</evidence>
<evidence type="ECO:0000256" key="1">
    <source>
        <dbReference type="ARBA" id="ARBA00007924"/>
    </source>
</evidence>
<accession>A0A7S6WME2</accession>
<dbReference type="PANTHER" id="PTHR37550">
    <property type="entry name" value="ANTITOXIN VAPB1"/>
    <property type="match status" value="1"/>
</dbReference>
<dbReference type="Proteomes" id="UP000593915">
    <property type="component" value="Chromosome"/>
</dbReference>
<dbReference type="AlphaFoldDB" id="A0A7S6WME2"/>
<dbReference type="RefSeq" id="WP_194075506.1">
    <property type="nucleotide sequence ID" value="NZ_CP061839.1"/>
</dbReference>
<dbReference type="PANTHER" id="PTHR37550:SF3">
    <property type="entry name" value="ANTITOXIN VAPB1"/>
    <property type="match status" value="1"/>
</dbReference>